<feature type="compositionally biased region" description="Low complexity" evidence="1">
    <location>
        <begin position="30"/>
        <end position="42"/>
    </location>
</feature>
<name>A0AAE8M8B9_9HYPO</name>
<dbReference type="AlphaFoldDB" id="A0AAE8M8B9"/>
<organism evidence="2 3">
    <name type="scientific">Fusarium torulosum</name>
    <dbReference type="NCBI Taxonomy" id="33205"/>
    <lineage>
        <taxon>Eukaryota</taxon>
        <taxon>Fungi</taxon>
        <taxon>Dikarya</taxon>
        <taxon>Ascomycota</taxon>
        <taxon>Pezizomycotina</taxon>
        <taxon>Sordariomycetes</taxon>
        <taxon>Hypocreomycetidae</taxon>
        <taxon>Hypocreales</taxon>
        <taxon>Nectriaceae</taxon>
        <taxon>Fusarium</taxon>
    </lineage>
</organism>
<gene>
    <name evidence="2" type="ORF">FTOL_05039</name>
</gene>
<feature type="region of interest" description="Disordered" evidence="1">
    <location>
        <begin position="1"/>
        <end position="42"/>
    </location>
</feature>
<accession>A0AAE8M8B9</accession>
<evidence type="ECO:0000313" key="3">
    <source>
        <dbReference type="Proteomes" id="UP001187734"/>
    </source>
</evidence>
<keyword evidence="3" id="KW-1185">Reference proteome</keyword>
<evidence type="ECO:0000313" key="2">
    <source>
        <dbReference type="EMBL" id="SPJ75308.1"/>
    </source>
</evidence>
<sequence>MRPTAPHADEVPLSLPQQPQLRFGHESVMTQSPTTKTSPTTI</sequence>
<comment type="caution">
    <text evidence="2">The sequence shown here is derived from an EMBL/GenBank/DDBJ whole genome shotgun (WGS) entry which is preliminary data.</text>
</comment>
<proteinExistence type="predicted"/>
<reference evidence="2" key="1">
    <citation type="submission" date="2018-03" db="EMBL/GenBank/DDBJ databases">
        <authorList>
            <person name="Guldener U."/>
        </authorList>
    </citation>
    <scope>NUCLEOTIDE SEQUENCE</scope>
</reference>
<dbReference type="Proteomes" id="UP001187734">
    <property type="component" value="Unassembled WGS sequence"/>
</dbReference>
<dbReference type="EMBL" id="ONZP01000154">
    <property type="protein sequence ID" value="SPJ75308.1"/>
    <property type="molecule type" value="Genomic_DNA"/>
</dbReference>
<protein>
    <submittedName>
        <fullName evidence="2">Uncharacterized protein</fullName>
    </submittedName>
</protein>
<evidence type="ECO:0000256" key="1">
    <source>
        <dbReference type="SAM" id="MobiDB-lite"/>
    </source>
</evidence>